<reference evidence="2 3" key="1">
    <citation type="submission" date="2024-01" db="EMBL/GenBank/DDBJ databases">
        <title>The genomes of 5 underutilized Papilionoideae crops provide insights into root nodulation and disease resistanc.</title>
        <authorList>
            <person name="Jiang F."/>
        </authorList>
    </citation>
    <scope>NUCLEOTIDE SEQUENCE [LARGE SCALE GENOMIC DNA]</scope>
    <source>
        <strain evidence="2">JINMINGXINNONG_FW02</strain>
        <tissue evidence="2">Leaves</tissue>
    </source>
</reference>
<evidence type="ECO:0000256" key="1">
    <source>
        <dbReference type="SAM" id="MobiDB-lite"/>
    </source>
</evidence>
<name>A0AAN9MF36_PHACN</name>
<feature type="compositionally biased region" description="Polar residues" evidence="1">
    <location>
        <begin position="88"/>
        <end position="97"/>
    </location>
</feature>
<dbReference type="Proteomes" id="UP001374584">
    <property type="component" value="Unassembled WGS sequence"/>
</dbReference>
<comment type="caution">
    <text evidence="2">The sequence shown here is derived from an EMBL/GenBank/DDBJ whole genome shotgun (WGS) entry which is preliminary data.</text>
</comment>
<organism evidence="2 3">
    <name type="scientific">Phaseolus coccineus</name>
    <name type="common">Scarlet runner bean</name>
    <name type="synonym">Phaseolus multiflorus</name>
    <dbReference type="NCBI Taxonomy" id="3886"/>
    <lineage>
        <taxon>Eukaryota</taxon>
        <taxon>Viridiplantae</taxon>
        <taxon>Streptophyta</taxon>
        <taxon>Embryophyta</taxon>
        <taxon>Tracheophyta</taxon>
        <taxon>Spermatophyta</taxon>
        <taxon>Magnoliopsida</taxon>
        <taxon>eudicotyledons</taxon>
        <taxon>Gunneridae</taxon>
        <taxon>Pentapetalae</taxon>
        <taxon>rosids</taxon>
        <taxon>fabids</taxon>
        <taxon>Fabales</taxon>
        <taxon>Fabaceae</taxon>
        <taxon>Papilionoideae</taxon>
        <taxon>50 kb inversion clade</taxon>
        <taxon>NPAAA clade</taxon>
        <taxon>indigoferoid/millettioid clade</taxon>
        <taxon>Phaseoleae</taxon>
        <taxon>Phaseolus</taxon>
    </lineage>
</organism>
<dbReference type="EMBL" id="JAYMYR010000007">
    <property type="protein sequence ID" value="KAK7353700.1"/>
    <property type="molecule type" value="Genomic_DNA"/>
</dbReference>
<keyword evidence="3" id="KW-1185">Reference proteome</keyword>
<feature type="region of interest" description="Disordered" evidence="1">
    <location>
        <begin position="81"/>
        <end position="108"/>
    </location>
</feature>
<evidence type="ECO:0000313" key="2">
    <source>
        <dbReference type="EMBL" id="KAK7353700.1"/>
    </source>
</evidence>
<gene>
    <name evidence="2" type="ORF">VNO80_19151</name>
</gene>
<proteinExistence type="predicted"/>
<accession>A0AAN9MF36</accession>
<protein>
    <submittedName>
        <fullName evidence="2">Uncharacterized protein</fullName>
    </submittedName>
</protein>
<sequence>MNLMYNKKERNRKKTRQRCNQGFLFLDSSSLKLLSIYLHLHWRIQNTNNPPCFFTPQFPPSLFHSLHFSPTVSVTVPIIEANPPNPSQSPNTKNHSTPIKCRVLPRAA</sequence>
<dbReference type="AlphaFoldDB" id="A0AAN9MF36"/>
<evidence type="ECO:0000313" key="3">
    <source>
        <dbReference type="Proteomes" id="UP001374584"/>
    </source>
</evidence>